<dbReference type="AlphaFoldDB" id="A0A0D7ABA2"/>
<accession>A0A0D7ABA2</accession>
<gene>
    <name evidence="2" type="ORF">FISHEDRAFT_59089</name>
</gene>
<protein>
    <submittedName>
        <fullName evidence="2">Uncharacterized protein</fullName>
    </submittedName>
</protein>
<evidence type="ECO:0000313" key="2">
    <source>
        <dbReference type="EMBL" id="KIY48287.1"/>
    </source>
</evidence>
<dbReference type="EMBL" id="KN881851">
    <property type="protein sequence ID" value="KIY48287.1"/>
    <property type="molecule type" value="Genomic_DNA"/>
</dbReference>
<reference evidence="2 3" key="1">
    <citation type="journal article" date="2015" name="Fungal Genet. Biol.">
        <title>Evolution of novel wood decay mechanisms in Agaricales revealed by the genome sequences of Fistulina hepatica and Cylindrobasidium torrendii.</title>
        <authorList>
            <person name="Floudas D."/>
            <person name="Held B.W."/>
            <person name="Riley R."/>
            <person name="Nagy L.G."/>
            <person name="Koehler G."/>
            <person name="Ransdell A.S."/>
            <person name="Younus H."/>
            <person name="Chow J."/>
            <person name="Chiniquy J."/>
            <person name="Lipzen A."/>
            <person name="Tritt A."/>
            <person name="Sun H."/>
            <person name="Haridas S."/>
            <person name="LaButti K."/>
            <person name="Ohm R.A."/>
            <person name="Kues U."/>
            <person name="Blanchette R.A."/>
            <person name="Grigoriev I.V."/>
            <person name="Minto R.E."/>
            <person name="Hibbett D.S."/>
        </authorList>
    </citation>
    <scope>NUCLEOTIDE SEQUENCE [LARGE SCALE GENOMIC DNA]</scope>
    <source>
        <strain evidence="2 3">ATCC 64428</strain>
    </source>
</reference>
<keyword evidence="1" id="KW-0732">Signal</keyword>
<name>A0A0D7ABA2_9AGAR</name>
<evidence type="ECO:0000256" key="1">
    <source>
        <dbReference type="SAM" id="SignalP"/>
    </source>
</evidence>
<sequence>MLRLSFVSFTVVFLLFFALATSALPVKGLKQFNMRRGVPTAVKRATPGPSHVPRDSVPLLVVMSDCLMMVHSKSRQRIDLSRHSLAWQPTIPKSFTAAVTFRGRYVILHTDQVVDSIFVWNILDTFAFLSSAWRGH</sequence>
<organism evidence="2 3">
    <name type="scientific">Fistulina hepatica ATCC 64428</name>
    <dbReference type="NCBI Taxonomy" id="1128425"/>
    <lineage>
        <taxon>Eukaryota</taxon>
        <taxon>Fungi</taxon>
        <taxon>Dikarya</taxon>
        <taxon>Basidiomycota</taxon>
        <taxon>Agaricomycotina</taxon>
        <taxon>Agaricomycetes</taxon>
        <taxon>Agaricomycetidae</taxon>
        <taxon>Agaricales</taxon>
        <taxon>Fistulinaceae</taxon>
        <taxon>Fistulina</taxon>
    </lineage>
</organism>
<dbReference type="Proteomes" id="UP000054144">
    <property type="component" value="Unassembled WGS sequence"/>
</dbReference>
<keyword evidence="3" id="KW-1185">Reference proteome</keyword>
<proteinExistence type="predicted"/>
<evidence type="ECO:0000313" key="3">
    <source>
        <dbReference type="Proteomes" id="UP000054144"/>
    </source>
</evidence>
<feature type="chain" id="PRO_5002316080" evidence="1">
    <location>
        <begin position="24"/>
        <end position="136"/>
    </location>
</feature>
<feature type="signal peptide" evidence="1">
    <location>
        <begin position="1"/>
        <end position="23"/>
    </location>
</feature>